<keyword evidence="4" id="KW-1185">Reference proteome</keyword>
<dbReference type="Gene3D" id="3.40.50.2000">
    <property type="entry name" value="Glycogen Phosphorylase B"/>
    <property type="match status" value="2"/>
</dbReference>
<dbReference type="RefSeq" id="WP_092992540.1">
    <property type="nucleotide sequence ID" value="NZ_FMWD01000002.1"/>
</dbReference>
<dbReference type="InterPro" id="IPR002201">
    <property type="entry name" value="Glyco_trans_9"/>
</dbReference>
<accession>A0A1G5PQU6</accession>
<proteinExistence type="predicted"/>
<sequence>MNGKSLEQLAVRPPDSVCLLRLSALGDITHMVPVVRTLQAHWPDTRITWIIGKLEYSMVGDLPGIEFVVFDKGKGWQAYGDLRRALRGRSFDLFLHMQVSLRASLVSLLVRAPIRLGFDRERAKDAQWLFTNQHIDARQRQHVLDGFFGFAEALGIRERVMRWDIPIPEAARRFAAEQVPTERPVLVISPCSSDRFRNFRNWPAERYARVVDYAAERYGMQVVLTGGPSELEREYGEAICARARHTPINLIGATNLKQLLAVLERARVILSPDSGPAHMGTAVDRPVIGLYATSNTLRTGPYLSQRWVVDRYPEAIREKFGKELEALPWGIRVRDAETMSRIHVADVIAKLDAVMAEG</sequence>
<evidence type="ECO:0000313" key="3">
    <source>
        <dbReference type="EMBL" id="SCZ51954.1"/>
    </source>
</evidence>
<dbReference type="CDD" id="cd03789">
    <property type="entry name" value="GT9_LPS_heptosyltransferase"/>
    <property type="match status" value="1"/>
</dbReference>
<dbReference type="PANTHER" id="PTHR30160">
    <property type="entry name" value="TETRAACYLDISACCHARIDE 4'-KINASE-RELATED"/>
    <property type="match status" value="1"/>
</dbReference>
<dbReference type="GO" id="GO:0005829">
    <property type="term" value="C:cytosol"/>
    <property type="evidence" value="ECO:0007669"/>
    <property type="project" value="TreeGrafter"/>
</dbReference>
<evidence type="ECO:0000256" key="1">
    <source>
        <dbReference type="ARBA" id="ARBA00022676"/>
    </source>
</evidence>
<keyword evidence="2 3" id="KW-0808">Transferase</keyword>
<evidence type="ECO:0000313" key="4">
    <source>
        <dbReference type="Proteomes" id="UP000199648"/>
    </source>
</evidence>
<dbReference type="GO" id="GO:0009244">
    <property type="term" value="P:lipopolysaccharide core region biosynthetic process"/>
    <property type="evidence" value="ECO:0007669"/>
    <property type="project" value="TreeGrafter"/>
</dbReference>
<keyword evidence="1" id="KW-0328">Glycosyltransferase</keyword>
<dbReference type="InterPro" id="IPR051199">
    <property type="entry name" value="LPS_LOS_Heptosyltrfase"/>
</dbReference>
<protein>
    <submittedName>
        <fullName evidence="3">Heptosyltransferase I</fullName>
    </submittedName>
</protein>
<dbReference type="Pfam" id="PF01075">
    <property type="entry name" value="Glyco_transf_9"/>
    <property type="match status" value="1"/>
</dbReference>
<dbReference type="EMBL" id="FMWD01000002">
    <property type="protein sequence ID" value="SCZ51954.1"/>
    <property type="molecule type" value="Genomic_DNA"/>
</dbReference>
<organism evidence="3 4">
    <name type="scientific">Thiohalomonas denitrificans</name>
    <dbReference type="NCBI Taxonomy" id="415747"/>
    <lineage>
        <taxon>Bacteria</taxon>
        <taxon>Pseudomonadati</taxon>
        <taxon>Pseudomonadota</taxon>
        <taxon>Gammaproteobacteria</taxon>
        <taxon>Thiohalomonadales</taxon>
        <taxon>Thiohalomonadaceae</taxon>
        <taxon>Thiohalomonas</taxon>
    </lineage>
</organism>
<name>A0A1G5PQU6_9GAMM</name>
<dbReference type="OrthoDB" id="9781892at2"/>
<dbReference type="GO" id="GO:0008713">
    <property type="term" value="F:ADP-heptose-lipopolysaccharide heptosyltransferase activity"/>
    <property type="evidence" value="ECO:0007669"/>
    <property type="project" value="TreeGrafter"/>
</dbReference>
<dbReference type="PANTHER" id="PTHR30160:SF21">
    <property type="entry name" value="LIPOPOLYSACCHARIDE CORE HEPTOSYLTRANSFERASE OPSX"/>
    <property type="match status" value="1"/>
</dbReference>
<evidence type="ECO:0000256" key="2">
    <source>
        <dbReference type="ARBA" id="ARBA00022679"/>
    </source>
</evidence>
<gene>
    <name evidence="3" type="ORF">SAMN03097708_00631</name>
</gene>
<dbReference type="STRING" id="415747.SAMN03097708_00631"/>
<dbReference type="SUPFAM" id="SSF53756">
    <property type="entry name" value="UDP-Glycosyltransferase/glycogen phosphorylase"/>
    <property type="match status" value="1"/>
</dbReference>
<reference evidence="3 4" key="1">
    <citation type="submission" date="2016-10" db="EMBL/GenBank/DDBJ databases">
        <authorList>
            <person name="de Groot N.N."/>
        </authorList>
    </citation>
    <scope>NUCLEOTIDE SEQUENCE [LARGE SCALE GENOMIC DNA]</scope>
    <source>
        <strain evidence="3 4">HLD2</strain>
    </source>
</reference>
<dbReference type="AlphaFoldDB" id="A0A1G5PQU6"/>
<dbReference type="Proteomes" id="UP000199648">
    <property type="component" value="Unassembled WGS sequence"/>
</dbReference>